<dbReference type="Pfam" id="PF01979">
    <property type="entry name" value="Amidohydro_1"/>
    <property type="match status" value="1"/>
</dbReference>
<dbReference type="InterPro" id="IPR006680">
    <property type="entry name" value="Amidohydro-rel"/>
</dbReference>
<name>A0AA44UV43_PSEA5</name>
<dbReference type="Proteomes" id="UP000232453">
    <property type="component" value="Unassembled WGS sequence"/>
</dbReference>
<dbReference type="RefSeq" id="WP_224400978.1">
    <property type="nucleotide sequence ID" value="NZ_BAAAJZ010000009.1"/>
</dbReference>
<dbReference type="Gene3D" id="3.20.20.140">
    <property type="entry name" value="Metal-dependent hydrolases"/>
    <property type="match status" value="1"/>
</dbReference>
<organism evidence="2 3">
    <name type="scientific">Pseudonocardia alni</name>
    <name type="common">Amycolata alni</name>
    <dbReference type="NCBI Taxonomy" id="33907"/>
    <lineage>
        <taxon>Bacteria</taxon>
        <taxon>Bacillati</taxon>
        <taxon>Actinomycetota</taxon>
        <taxon>Actinomycetes</taxon>
        <taxon>Pseudonocardiales</taxon>
        <taxon>Pseudonocardiaceae</taxon>
        <taxon>Pseudonocardia</taxon>
    </lineage>
</organism>
<proteinExistence type="predicted"/>
<gene>
    <name evidence="2" type="ORF">ATL51_0043</name>
</gene>
<dbReference type="PANTHER" id="PTHR43135:SF3">
    <property type="entry name" value="ALPHA-D-RIBOSE 1-METHYLPHOSPHONATE 5-TRIPHOSPHATE DIPHOSPHATASE"/>
    <property type="match status" value="1"/>
</dbReference>
<dbReference type="GO" id="GO:0016810">
    <property type="term" value="F:hydrolase activity, acting on carbon-nitrogen (but not peptide) bonds"/>
    <property type="evidence" value="ECO:0007669"/>
    <property type="project" value="InterPro"/>
</dbReference>
<dbReference type="InterPro" id="IPR011059">
    <property type="entry name" value="Metal-dep_hydrolase_composite"/>
</dbReference>
<dbReference type="InterPro" id="IPR051781">
    <property type="entry name" value="Metallo-dep_Hydrolase"/>
</dbReference>
<protein>
    <submittedName>
        <fullName evidence="2">Imidazolonepropionase-like amidohydrolase</fullName>
    </submittedName>
</protein>
<dbReference type="SUPFAM" id="SSF51556">
    <property type="entry name" value="Metallo-dependent hydrolases"/>
    <property type="match status" value="1"/>
</dbReference>
<comment type="caution">
    <text evidence="2">The sequence shown here is derived from an EMBL/GenBank/DDBJ whole genome shotgun (WGS) entry which is preliminary data.</text>
</comment>
<accession>A0AA44UV43</accession>
<dbReference type="SUPFAM" id="SSF51338">
    <property type="entry name" value="Composite domain of metallo-dependent hydrolases"/>
    <property type="match status" value="2"/>
</dbReference>
<dbReference type="InterPro" id="IPR032466">
    <property type="entry name" value="Metal_Hydrolase"/>
</dbReference>
<sequence length="400" mass="42490">MAQILVADRLISRGREHFGVGDAVRVSQGRIDAIGSANELIAADPEATVSRFAGHSIMPGLINSHVHLGGDCSKSSFDTLCSGAPDDVRALIRTNARSCLRAGCTTVRDLGDAGGYVARFRDSTADADRVRPTVLSAGTPITITGGHCWYLGGIADSAAEIRSAIDRSADDVDLIKIMAGGGYVTSEGPTPFDAQYSTELIGVAVEHASRYGLRVAAHAHGTEPIVRCIDAGVSTIEHCGWRSGPGQRDQNEAAVRKMAQQKTVAGDTTPAVWRDIAKYVTTPEYKFGSQLTWMAENDVRILIGTDSGVPGTKFDQLKLSMELYEELGFARGDIIDMVTTGAAEALGIGHKTGDLRVGLAADLLIVAGNPLNDLNCLHRPHRVIVQGVVYSQHDLGDEQS</sequence>
<evidence type="ECO:0000313" key="3">
    <source>
        <dbReference type="Proteomes" id="UP000232453"/>
    </source>
</evidence>
<dbReference type="PANTHER" id="PTHR43135">
    <property type="entry name" value="ALPHA-D-RIBOSE 1-METHYLPHOSPHONATE 5-TRIPHOSPHATE DIPHOSPHATASE"/>
    <property type="match status" value="1"/>
</dbReference>
<feature type="domain" description="Amidohydrolase-related" evidence="1">
    <location>
        <begin position="57"/>
        <end position="388"/>
    </location>
</feature>
<evidence type="ECO:0000313" key="2">
    <source>
        <dbReference type="EMBL" id="PKB41381.1"/>
    </source>
</evidence>
<dbReference type="Gene3D" id="2.30.40.10">
    <property type="entry name" value="Urease, subunit C, domain 1"/>
    <property type="match status" value="1"/>
</dbReference>
<dbReference type="EMBL" id="PHUJ01000001">
    <property type="protein sequence ID" value="PKB41381.1"/>
    <property type="molecule type" value="Genomic_DNA"/>
</dbReference>
<dbReference type="AlphaFoldDB" id="A0AA44UV43"/>
<evidence type="ECO:0000259" key="1">
    <source>
        <dbReference type="Pfam" id="PF01979"/>
    </source>
</evidence>
<reference evidence="2 3" key="1">
    <citation type="submission" date="2017-11" db="EMBL/GenBank/DDBJ databases">
        <title>Sequencing the genomes of 1000 actinobacteria strains.</title>
        <authorList>
            <person name="Klenk H.-P."/>
        </authorList>
    </citation>
    <scope>NUCLEOTIDE SEQUENCE [LARGE SCALE GENOMIC DNA]</scope>
    <source>
        <strain evidence="2 3">DSM 44104</strain>
    </source>
</reference>